<dbReference type="EMBL" id="GIFC01012215">
    <property type="protein sequence ID" value="MXU94298.1"/>
    <property type="molecule type" value="Transcribed_RNA"/>
</dbReference>
<protein>
    <submittedName>
        <fullName evidence="2">Uncharacterized protein</fullName>
    </submittedName>
</protein>
<dbReference type="AlphaFoldDB" id="A0A6B0UYM1"/>
<reference evidence="2" key="1">
    <citation type="submission" date="2019-12" db="EMBL/GenBank/DDBJ databases">
        <title>An insight into the sialome of adult female Ixodes ricinus ticks feeding for 6 days.</title>
        <authorList>
            <person name="Perner J."/>
            <person name="Ribeiro J.M.C."/>
        </authorList>
    </citation>
    <scope>NUCLEOTIDE SEQUENCE</scope>
    <source>
        <strain evidence="2">Semi-engorged</strain>
        <tissue evidence="2">Salivary glands</tissue>
    </source>
</reference>
<feature type="region of interest" description="Disordered" evidence="1">
    <location>
        <begin position="1"/>
        <end position="25"/>
    </location>
</feature>
<organism evidence="2">
    <name type="scientific">Ixodes ricinus</name>
    <name type="common">Common tick</name>
    <name type="synonym">Acarus ricinus</name>
    <dbReference type="NCBI Taxonomy" id="34613"/>
    <lineage>
        <taxon>Eukaryota</taxon>
        <taxon>Metazoa</taxon>
        <taxon>Ecdysozoa</taxon>
        <taxon>Arthropoda</taxon>
        <taxon>Chelicerata</taxon>
        <taxon>Arachnida</taxon>
        <taxon>Acari</taxon>
        <taxon>Parasitiformes</taxon>
        <taxon>Ixodida</taxon>
        <taxon>Ixodoidea</taxon>
        <taxon>Ixodidae</taxon>
        <taxon>Ixodinae</taxon>
        <taxon>Ixodes</taxon>
    </lineage>
</organism>
<evidence type="ECO:0000313" key="2">
    <source>
        <dbReference type="EMBL" id="MXU94298.1"/>
    </source>
</evidence>
<accession>A0A6B0UYM1</accession>
<sequence>MWPRPQTAEASARAKSGPAARSLQPVTGRSYSDVTLARTSVSVLVVRQLDNIIRAVANQRWRAFGQRCVGGGKFSFQLVRGCSYPSVTLAQTNVCPCSGHVVVCQDCLTSGKLVLACVQSTFCRGTEFLPQCVMGCLYPSCNVGTDQCRYSGCVVARHII</sequence>
<proteinExistence type="predicted"/>
<name>A0A6B0UYM1_IXORI</name>
<evidence type="ECO:0000256" key="1">
    <source>
        <dbReference type="SAM" id="MobiDB-lite"/>
    </source>
</evidence>